<feature type="domain" description="Lipid/polyisoprenoid-binding YceI-like" evidence="2">
    <location>
        <begin position="8"/>
        <end position="175"/>
    </location>
</feature>
<dbReference type="EMBL" id="CP061538">
    <property type="protein sequence ID" value="QNV39866.1"/>
    <property type="molecule type" value="Genomic_DNA"/>
</dbReference>
<dbReference type="SUPFAM" id="SSF101874">
    <property type="entry name" value="YceI-like"/>
    <property type="match status" value="1"/>
</dbReference>
<sequence>MAELTPGVWTLDAAHTEIGFSVRHAAVSKTRGRFEEAESTVTVAENVADSVVEASIKIDSLDTRNADRDSHLKSADFFDAEQHPTMNFKSTSFELDGEDLVVKGDLTIKGETRPVELKGEFGGVATDPFGTTRFGVSVSTQISRKEFGITWNAALETGGVLVGDKVTITIDAEYVAPQA</sequence>
<dbReference type="Proteomes" id="UP000516421">
    <property type="component" value="Chromosome"/>
</dbReference>
<evidence type="ECO:0000256" key="1">
    <source>
        <dbReference type="ARBA" id="ARBA00008812"/>
    </source>
</evidence>
<evidence type="ECO:0000313" key="3">
    <source>
        <dbReference type="EMBL" id="QNV39866.1"/>
    </source>
</evidence>
<comment type="similarity">
    <text evidence="1">Belongs to the UPF0312 family.</text>
</comment>
<gene>
    <name evidence="3" type="ORF">IDM48_11050</name>
</gene>
<organism evidence="3 4">
    <name type="scientific">Rothia amarae</name>
    <dbReference type="NCBI Taxonomy" id="169480"/>
    <lineage>
        <taxon>Bacteria</taxon>
        <taxon>Bacillati</taxon>
        <taxon>Actinomycetota</taxon>
        <taxon>Actinomycetes</taxon>
        <taxon>Micrococcales</taxon>
        <taxon>Micrococcaceae</taxon>
        <taxon>Rothia</taxon>
    </lineage>
</organism>
<protein>
    <submittedName>
        <fullName evidence="3">YceI family protein</fullName>
    </submittedName>
</protein>
<dbReference type="InterPro" id="IPR036761">
    <property type="entry name" value="TTHA0802/YceI-like_sf"/>
</dbReference>
<dbReference type="Gene3D" id="2.40.128.110">
    <property type="entry name" value="Lipid/polyisoprenoid-binding, YceI-like"/>
    <property type="match status" value="1"/>
</dbReference>
<dbReference type="SMART" id="SM00867">
    <property type="entry name" value="YceI"/>
    <property type="match status" value="1"/>
</dbReference>
<evidence type="ECO:0000313" key="4">
    <source>
        <dbReference type="Proteomes" id="UP000516421"/>
    </source>
</evidence>
<dbReference type="KEGG" id="rama:IDM48_11050"/>
<dbReference type="PANTHER" id="PTHR34406">
    <property type="entry name" value="PROTEIN YCEI"/>
    <property type="match status" value="1"/>
</dbReference>
<dbReference type="Pfam" id="PF04264">
    <property type="entry name" value="YceI"/>
    <property type="match status" value="1"/>
</dbReference>
<reference evidence="3 4" key="1">
    <citation type="submission" date="2020-09" db="EMBL/GenBank/DDBJ databases">
        <title>Investigation of environmental microbe.</title>
        <authorList>
            <person name="Ou Y."/>
            <person name="Kang Q."/>
        </authorList>
    </citation>
    <scope>NUCLEOTIDE SEQUENCE [LARGE SCALE GENOMIC DNA]</scope>
    <source>
        <strain evidence="3 4">KJZ-9</strain>
    </source>
</reference>
<dbReference type="PANTHER" id="PTHR34406:SF1">
    <property type="entry name" value="PROTEIN YCEI"/>
    <property type="match status" value="1"/>
</dbReference>
<dbReference type="InterPro" id="IPR007372">
    <property type="entry name" value="Lipid/polyisoprenoid-bd_YceI"/>
</dbReference>
<proteinExistence type="inferred from homology"/>
<dbReference type="RefSeq" id="WP_068172014.1">
    <property type="nucleotide sequence ID" value="NZ_CP061538.1"/>
</dbReference>
<evidence type="ECO:0000259" key="2">
    <source>
        <dbReference type="SMART" id="SM00867"/>
    </source>
</evidence>
<keyword evidence="4" id="KW-1185">Reference proteome</keyword>
<name>A0A7H2BJM0_9MICC</name>
<dbReference type="AlphaFoldDB" id="A0A7H2BJM0"/>
<accession>A0A7H2BJM0</accession>